<dbReference type="EMBL" id="CBTK010000071">
    <property type="protein sequence ID" value="CDH44365.1"/>
    <property type="molecule type" value="Genomic_DNA"/>
</dbReference>
<accession>A0A7U7G9J1</accession>
<reference evidence="1 2" key="1">
    <citation type="journal article" date="2014" name="ISME J.">
        <title>Candidatus Competibacter-lineage genomes retrieved from metagenomes reveal functional metabolic diversity.</title>
        <authorList>
            <person name="McIlroy S.J."/>
            <person name="Albertsen M."/>
            <person name="Andresen E.K."/>
            <person name="Saunders A.M."/>
            <person name="Kristiansen R."/>
            <person name="Stokholm-Bjerregaard M."/>
            <person name="Nielsen K.L."/>
            <person name="Nielsen P.H."/>
        </authorList>
    </citation>
    <scope>NUCLEOTIDE SEQUENCE [LARGE SCALE GENOMIC DNA]</scope>
    <source>
        <strain evidence="1 2">Run_B_J11</strain>
    </source>
</reference>
<keyword evidence="2" id="KW-1185">Reference proteome</keyword>
<dbReference type="AlphaFoldDB" id="A0A7U7G9J1"/>
<evidence type="ECO:0000313" key="2">
    <source>
        <dbReference type="Proteomes" id="UP000019184"/>
    </source>
</evidence>
<organism evidence="1 2">
    <name type="scientific">Candidatus Contendobacter odensis Run_B_J11</name>
    <dbReference type="NCBI Taxonomy" id="1400861"/>
    <lineage>
        <taxon>Bacteria</taxon>
        <taxon>Pseudomonadati</taxon>
        <taxon>Pseudomonadota</taxon>
        <taxon>Gammaproteobacteria</taxon>
        <taxon>Candidatus Competibacteraceae</taxon>
        <taxon>Candidatus Contendibacter</taxon>
    </lineage>
</organism>
<sequence>MKPELMIEHIKDEAAKFAEIETSYDEPTLYGITDGKAVGTYLEHKFIPPVNFPVIGTVGQTDKINITY</sequence>
<gene>
    <name evidence="1" type="ORF">BN874_1620024</name>
</gene>
<name>A0A7U7G9J1_9GAMM</name>
<dbReference type="Proteomes" id="UP000019184">
    <property type="component" value="Unassembled WGS sequence"/>
</dbReference>
<evidence type="ECO:0000313" key="1">
    <source>
        <dbReference type="EMBL" id="CDH44365.1"/>
    </source>
</evidence>
<proteinExistence type="predicted"/>
<comment type="caution">
    <text evidence="1">The sequence shown here is derived from an EMBL/GenBank/DDBJ whole genome shotgun (WGS) entry which is preliminary data.</text>
</comment>
<protein>
    <submittedName>
        <fullName evidence="1">Uncharacterized protein</fullName>
    </submittedName>
</protein>